<comment type="caution">
    <text evidence="7">The sequence shown here is derived from an EMBL/GenBank/DDBJ whole genome shotgun (WGS) entry which is preliminary data.</text>
</comment>
<accession>A0A4Y9SFA9</accession>
<dbReference type="AlphaFoldDB" id="A0A4Y9SFA9"/>
<keyword evidence="3 5" id="KW-1133">Transmembrane helix</keyword>
<keyword evidence="2 5" id="KW-0812">Transmembrane</keyword>
<dbReference type="PANTHER" id="PTHR42718">
    <property type="entry name" value="MAJOR FACILITATOR SUPERFAMILY MULTIDRUG TRANSPORTER MFSC"/>
    <property type="match status" value="1"/>
</dbReference>
<dbReference type="PRINTS" id="PR01036">
    <property type="entry name" value="TCRTETB"/>
</dbReference>
<organism evidence="7 8">
    <name type="scientific">Duganella callida</name>
    <dbReference type="NCBI Taxonomy" id="2561932"/>
    <lineage>
        <taxon>Bacteria</taxon>
        <taxon>Pseudomonadati</taxon>
        <taxon>Pseudomonadota</taxon>
        <taxon>Betaproteobacteria</taxon>
        <taxon>Burkholderiales</taxon>
        <taxon>Oxalobacteraceae</taxon>
        <taxon>Telluria group</taxon>
        <taxon>Duganella</taxon>
    </lineage>
</organism>
<feature type="transmembrane region" description="Helical" evidence="5">
    <location>
        <begin position="316"/>
        <end position="338"/>
    </location>
</feature>
<feature type="transmembrane region" description="Helical" evidence="5">
    <location>
        <begin position="156"/>
        <end position="177"/>
    </location>
</feature>
<dbReference type="InterPro" id="IPR036259">
    <property type="entry name" value="MFS_trans_sf"/>
</dbReference>
<evidence type="ECO:0000256" key="4">
    <source>
        <dbReference type="ARBA" id="ARBA00023136"/>
    </source>
</evidence>
<comment type="subcellular location">
    <subcellularLocation>
        <location evidence="1">Membrane</location>
        <topology evidence="1">Multi-pass membrane protein</topology>
    </subcellularLocation>
</comment>
<reference evidence="7 8" key="1">
    <citation type="submission" date="2019-03" db="EMBL/GenBank/DDBJ databases">
        <title>Draft Genome Sequence of Duganella callidus sp. nov., a Novel Duganella Species Isolated from Cultivated Soil.</title>
        <authorList>
            <person name="Raths R."/>
            <person name="Peta V."/>
            <person name="Bucking H."/>
        </authorList>
    </citation>
    <scope>NUCLEOTIDE SEQUENCE [LARGE SCALE GENOMIC DNA]</scope>
    <source>
        <strain evidence="7 8">DN04</strain>
    </source>
</reference>
<feature type="transmembrane region" description="Helical" evidence="5">
    <location>
        <begin position="126"/>
        <end position="144"/>
    </location>
</feature>
<dbReference type="Gene3D" id="1.20.1720.10">
    <property type="entry name" value="Multidrug resistance protein D"/>
    <property type="match status" value="1"/>
</dbReference>
<dbReference type="PANTHER" id="PTHR42718:SF42">
    <property type="entry name" value="EXPORT PROTEIN"/>
    <property type="match status" value="1"/>
</dbReference>
<dbReference type="Proteomes" id="UP000297729">
    <property type="component" value="Unassembled WGS sequence"/>
</dbReference>
<feature type="transmembrane region" description="Helical" evidence="5">
    <location>
        <begin position="244"/>
        <end position="265"/>
    </location>
</feature>
<name>A0A4Y9SFA9_9BURK</name>
<keyword evidence="8" id="KW-1185">Reference proteome</keyword>
<evidence type="ECO:0000256" key="5">
    <source>
        <dbReference type="SAM" id="Phobius"/>
    </source>
</evidence>
<dbReference type="CDD" id="cd17321">
    <property type="entry name" value="MFS_MMR_MDR_like"/>
    <property type="match status" value="1"/>
</dbReference>
<gene>
    <name evidence="7" type="ORF">E4L98_16195</name>
</gene>
<dbReference type="Gene3D" id="1.20.1250.20">
    <property type="entry name" value="MFS general substrate transporter like domains"/>
    <property type="match status" value="1"/>
</dbReference>
<feature type="transmembrane region" description="Helical" evidence="5">
    <location>
        <begin position="350"/>
        <end position="369"/>
    </location>
</feature>
<dbReference type="GO" id="GO:0022857">
    <property type="term" value="F:transmembrane transporter activity"/>
    <property type="evidence" value="ECO:0007669"/>
    <property type="project" value="InterPro"/>
</dbReference>
<feature type="transmembrane region" description="Helical" evidence="5">
    <location>
        <begin position="286"/>
        <end position="310"/>
    </location>
</feature>
<sequence length="470" mass="47388">MNVAAQQNCDRAIAAGVPPCPDAASAHPNLVLATTILASSLAFIDGSVVNVGLPAIGRSLHADGGALSWIINGYLLPLSALLLLGGAAGDRFGRRRVLLAGVMLFALASVLCALAPSVGLLVAGRILQGIGAALLMPNSLAILGTHFEGEARGRAIGVWAAVGAAAGALGPLLGGWLIDVTGWRAIFFINLPLALAAIWLALRYLRNDAQPDTASLDIAGAALASIGLGALTWGLTVATSSAGLHWQSALAIVVGLVLMVLFLRAERRAGDKAMLPLSLFRSHSFSGLNLMTFLLYGALGALLLVLPFVLIEYDRYSASTAGAALLPLPVVIALASSTMGKLAGRLGPRLPLTAGPVIVAAGFLLSMRIGGGSYWTTTLPAMLVIAIGMAVAVAPLTTAVLSSVDAGHSGVASGFNSAVARAGGLFTTALLGGVLSAHGAALLDGFHVAALACALTALASAACAFLWIGK</sequence>
<evidence type="ECO:0000313" key="8">
    <source>
        <dbReference type="Proteomes" id="UP000297729"/>
    </source>
</evidence>
<feature type="transmembrane region" description="Helical" evidence="5">
    <location>
        <begin position="381"/>
        <end position="401"/>
    </location>
</feature>
<evidence type="ECO:0000256" key="2">
    <source>
        <dbReference type="ARBA" id="ARBA00022692"/>
    </source>
</evidence>
<dbReference type="OrthoDB" id="9807274at2"/>
<dbReference type="GO" id="GO:0016020">
    <property type="term" value="C:membrane"/>
    <property type="evidence" value="ECO:0007669"/>
    <property type="project" value="UniProtKB-SubCell"/>
</dbReference>
<feature type="transmembrane region" description="Helical" evidence="5">
    <location>
        <begin position="183"/>
        <end position="202"/>
    </location>
</feature>
<protein>
    <submittedName>
        <fullName evidence="7">MFS transporter</fullName>
    </submittedName>
</protein>
<proteinExistence type="predicted"/>
<evidence type="ECO:0000259" key="6">
    <source>
        <dbReference type="PROSITE" id="PS50850"/>
    </source>
</evidence>
<keyword evidence="4 5" id="KW-0472">Membrane</keyword>
<evidence type="ECO:0000256" key="3">
    <source>
        <dbReference type="ARBA" id="ARBA00022989"/>
    </source>
</evidence>
<dbReference type="RefSeq" id="WP_135202589.1">
    <property type="nucleotide sequence ID" value="NZ_SPVG01000167.1"/>
</dbReference>
<dbReference type="PROSITE" id="PS50850">
    <property type="entry name" value="MFS"/>
    <property type="match status" value="1"/>
</dbReference>
<feature type="transmembrane region" description="Helical" evidence="5">
    <location>
        <begin position="422"/>
        <end position="442"/>
    </location>
</feature>
<feature type="transmembrane region" description="Helical" evidence="5">
    <location>
        <begin position="448"/>
        <end position="468"/>
    </location>
</feature>
<evidence type="ECO:0000313" key="7">
    <source>
        <dbReference type="EMBL" id="TFW19525.1"/>
    </source>
</evidence>
<feature type="transmembrane region" description="Helical" evidence="5">
    <location>
        <begin position="66"/>
        <end position="85"/>
    </location>
</feature>
<dbReference type="InterPro" id="IPR020846">
    <property type="entry name" value="MFS_dom"/>
</dbReference>
<dbReference type="SUPFAM" id="SSF103473">
    <property type="entry name" value="MFS general substrate transporter"/>
    <property type="match status" value="1"/>
</dbReference>
<dbReference type="InterPro" id="IPR011701">
    <property type="entry name" value="MFS"/>
</dbReference>
<dbReference type="EMBL" id="SPVG01000167">
    <property type="protein sequence ID" value="TFW19525.1"/>
    <property type="molecule type" value="Genomic_DNA"/>
</dbReference>
<feature type="domain" description="Major facilitator superfamily (MFS) profile" evidence="6">
    <location>
        <begin position="31"/>
        <end position="470"/>
    </location>
</feature>
<evidence type="ECO:0000256" key="1">
    <source>
        <dbReference type="ARBA" id="ARBA00004141"/>
    </source>
</evidence>
<feature type="transmembrane region" description="Helical" evidence="5">
    <location>
        <begin position="214"/>
        <end position="238"/>
    </location>
</feature>
<feature type="transmembrane region" description="Helical" evidence="5">
    <location>
        <begin position="97"/>
        <end position="120"/>
    </location>
</feature>
<dbReference type="Pfam" id="PF07690">
    <property type="entry name" value="MFS_1"/>
    <property type="match status" value="1"/>
</dbReference>